<dbReference type="Gene3D" id="3.40.50.1820">
    <property type="entry name" value="alpha/beta hydrolase"/>
    <property type="match status" value="1"/>
</dbReference>
<keyword evidence="2" id="KW-0378">Hydrolase</keyword>
<feature type="domain" description="AB hydrolase-1" evidence="1">
    <location>
        <begin position="3"/>
        <end position="112"/>
    </location>
</feature>
<dbReference type="Pfam" id="PF12697">
    <property type="entry name" value="Abhydrolase_6"/>
    <property type="match status" value="1"/>
</dbReference>
<organism evidence="2 3">
    <name type="scientific">Pseudomonas mangrovi</name>
    <dbReference type="NCBI Taxonomy" id="2161748"/>
    <lineage>
        <taxon>Bacteria</taxon>
        <taxon>Pseudomonadati</taxon>
        <taxon>Pseudomonadota</taxon>
        <taxon>Gammaproteobacteria</taxon>
        <taxon>Pseudomonadales</taxon>
        <taxon>Pseudomonadaceae</taxon>
        <taxon>Pseudomonas</taxon>
    </lineage>
</organism>
<reference evidence="2 3" key="1">
    <citation type="submission" date="2018-04" db="EMBL/GenBank/DDBJ databases">
        <title>Pseudomonas sp. nov., isolated from mangrove soil.</title>
        <authorList>
            <person name="Chen C."/>
        </authorList>
    </citation>
    <scope>NUCLEOTIDE SEQUENCE [LARGE SCALE GENOMIC DNA]</scope>
    <source>
        <strain evidence="2 3">TC-11</strain>
    </source>
</reference>
<evidence type="ECO:0000259" key="1">
    <source>
        <dbReference type="Pfam" id="PF12697"/>
    </source>
</evidence>
<dbReference type="GO" id="GO:0016787">
    <property type="term" value="F:hydrolase activity"/>
    <property type="evidence" value="ECO:0007669"/>
    <property type="project" value="UniProtKB-KW"/>
</dbReference>
<dbReference type="OrthoDB" id="489469at2"/>
<dbReference type="EMBL" id="QASN01000007">
    <property type="protein sequence ID" value="PTU75374.1"/>
    <property type="molecule type" value="Genomic_DNA"/>
</dbReference>
<keyword evidence="3" id="KW-1185">Reference proteome</keyword>
<proteinExistence type="predicted"/>
<dbReference type="SUPFAM" id="SSF53474">
    <property type="entry name" value="alpha/beta-Hydrolases"/>
    <property type="match status" value="1"/>
</dbReference>
<dbReference type="RefSeq" id="WP_108105613.1">
    <property type="nucleotide sequence ID" value="NZ_QASN01000007.1"/>
</dbReference>
<gene>
    <name evidence="2" type="ORF">DBO85_04335</name>
</gene>
<sequence>MQVLFVHGLGRSPLCGSALLRRLRAEGWRTSNFGYLAALERLDGIVDRLASNLRRLARRGDYVLVGHSLGGVLLRMALNRLPSDVRQPCQLVLLASPVRDSRLARWSRSQRLYRMFSSDSGALLASAAKMKAIGAPTVPTLSIIGTRGDSRTRQAFAGQVNDGVLSRAEVMPWWSCDVVEVEDGHLGLPSNAQVVELVAEHLLAVCEPS</sequence>
<evidence type="ECO:0000313" key="2">
    <source>
        <dbReference type="EMBL" id="PTU75374.1"/>
    </source>
</evidence>
<evidence type="ECO:0000313" key="3">
    <source>
        <dbReference type="Proteomes" id="UP000244064"/>
    </source>
</evidence>
<protein>
    <submittedName>
        <fullName evidence="2">Alpha/beta hydrolase</fullName>
    </submittedName>
</protein>
<dbReference type="PANTHER" id="PTHR37946">
    <property type="entry name" value="SLL1969 PROTEIN"/>
    <property type="match status" value="1"/>
</dbReference>
<dbReference type="InterPro" id="IPR000073">
    <property type="entry name" value="AB_hydrolase_1"/>
</dbReference>
<dbReference type="Proteomes" id="UP000244064">
    <property type="component" value="Unassembled WGS sequence"/>
</dbReference>
<name>A0A2T5PCD2_9PSED</name>
<dbReference type="AlphaFoldDB" id="A0A2T5PCD2"/>
<dbReference type="InterPro" id="IPR029058">
    <property type="entry name" value="AB_hydrolase_fold"/>
</dbReference>
<accession>A0A2T5PCD2</accession>
<comment type="caution">
    <text evidence="2">The sequence shown here is derived from an EMBL/GenBank/DDBJ whole genome shotgun (WGS) entry which is preliminary data.</text>
</comment>
<dbReference type="PANTHER" id="PTHR37946:SF1">
    <property type="entry name" value="SLL1969 PROTEIN"/>
    <property type="match status" value="1"/>
</dbReference>